<proteinExistence type="predicted"/>
<feature type="compositionally biased region" description="Basic residues" evidence="1">
    <location>
        <begin position="67"/>
        <end position="76"/>
    </location>
</feature>
<dbReference type="AlphaFoldDB" id="A0A9W8E1K6"/>
<name>A0A9W8E1K6_9FUNG</name>
<accession>A0A9W8E1K6</accession>
<dbReference type="EMBL" id="JANBPT010000061">
    <property type="protein sequence ID" value="KAJ1928731.1"/>
    <property type="molecule type" value="Genomic_DNA"/>
</dbReference>
<feature type="region of interest" description="Disordered" evidence="1">
    <location>
        <begin position="57"/>
        <end position="85"/>
    </location>
</feature>
<reference evidence="2" key="1">
    <citation type="submission" date="2022-07" db="EMBL/GenBank/DDBJ databases">
        <title>Phylogenomic reconstructions and comparative analyses of Kickxellomycotina fungi.</title>
        <authorList>
            <person name="Reynolds N.K."/>
            <person name="Stajich J.E."/>
            <person name="Barry K."/>
            <person name="Grigoriev I.V."/>
            <person name="Crous P."/>
            <person name="Smith M.E."/>
        </authorList>
    </citation>
    <scope>NUCLEOTIDE SEQUENCE</scope>
    <source>
        <strain evidence="2">RSA 861</strain>
    </source>
</reference>
<evidence type="ECO:0000256" key="1">
    <source>
        <dbReference type="SAM" id="MobiDB-lite"/>
    </source>
</evidence>
<organism evidence="2 3">
    <name type="scientific">Tieghemiomyces parasiticus</name>
    <dbReference type="NCBI Taxonomy" id="78921"/>
    <lineage>
        <taxon>Eukaryota</taxon>
        <taxon>Fungi</taxon>
        <taxon>Fungi incertae sedis</taxon>
        <taxon>Zoopagomycota</taxon>
        <taxon>Kickxellomycotina</taxon>
        <taxon>Dimargaritomycetes</taxon>
        <taxon>Dimargaritales</taxon>
        <taxon>Dimargaritaceae</taxon>
        <taxon>Tieghemiomyces</taxon>
    </lineage>
</organism>
<keyword evidence="3" id="KW-1185">Reference proteome</keyword>
<evidence type="ECO:0000313" key="2">
    <source>
        <dbReference type="EMBL" id="KAJ1928731.1"/>
    </source>
</evidence>
<protein>
    <submittedName>
        <fullName evidence="2">Uncharacterized protein</fullName>
    </submittedName>
</protein>
<dbReference type="Proteomes" id="UP001150569">
    <property type="component" value="Unassembled WGS sequence"/>
</dbReference>
<sequence>MDTHHYASSLVHQPFLDYPESHADTRRIALPIQHSPPDAPTEVNPTWTDYLSAATAPKVQQRLERPPHHRQQKRRRSTAESAHRTMPALHHPLAPAPVLYQSPVPVPPGLPPSARQLTGLSDFVYPLSTASYLRYSFDPAAQTLVLDYNHYFNTLHFLHHQQPPLDSTTHNPAPKLSERVVKERFTKLTLLALKNLNAMPMLHIDSTTSVSATNGQPALDGIKDQTVANLEDLTLLYEAVAGRRDSALLFSYDSDIDSTALGATVCSRPGTMAPKEVRLQVLYSPADPAPDFRQIWMTILGSGPCQQLRYFDMDRFPLEFFVTTLANIQAQLSIYYQH</sequence>
<comment type="caution">
    <text evidence="2">The sequence shown here is derived from an EMBL/GenBank/DDBJ whole genome shotgun (WGS) entry which is preliminary data.</text>
</comment>
<evidence type="ECO:0000313" key="3">
    <source>
        <dbReference type="Proteomes" id="UP001150569"/>
    </source>
</evidence>
<gene>
    <name evidence="2" type="ORF">IWQ60_001780</name>
</gene>